<dbReference type="Proteomes" id="UP001157502">
    <property type="component" value="Chromosome 33"/>
</dbReference>
<name>A0ACC2F641_DALPE</name>
<sequence>MRYGERLKETYGCLPIGLVLVTSGTGSYKSRIVSSHGWSPEPATNEGQSTERPGVACQVRIVPPLQDLRAYGVQDKPATGRPPSRVRVKALGKMPCFSHPPCDGTGPTRDRQYSVWL</sequence>
<accession>A0ACC2F641</accession>
<evidence type="ECO:0000313" key="1">
    <source>
        <dbReference type="EMBL" id="KAJ7986808.1"/>
    </source>
</evidence>
<proteinExistence type="predicted"/>
<evidence type="ECO:0000313" key="2">
    <source>
        <dbReference type="Proteomes" id="UP001157502"/>
    </source>
</evidence>
<comment type="caution">
    <text evidence="1">The sequence shown here is derived from an EMBL/GenBank/DDBJ whole genome shotgun (WGS) entry which is preliminary data.</text>
</comment>
<dbReference type="EMBL" id="CM055760">
    <property type="protein sequence ID" value="KAJ7986808.1"/>
    <property type="molecule type" value="Genomic_DNA"/>
</dbReference>
<reference evidence="1" key="1">
    <citation type="submission" date="2021-05" db="EMBL/GenBank/DDBJ databases">
        <authorList>
            <person name="Pan Q."/>
            <person name="Jouanno E."/>
            <person name="Zahm M."/>
            <person name="Klopp C."/>
            <person name="Cabau C."/>
            <person name="Louis A."/>
            <person name="Berthelot C."/>
            <person name="Parey E."/>
            <person name="Roest Crollius H."/>
            <person name="Montfort J."/>
            <person name="Robinson-Rechavi M."/>
            <person name="Bouchez O."/>
            <person name="Lampietro C."/>
            <person name="Lopez Roques C."/>
            <person name="Donnadieu C."/>
            <person name="Postlethwait J."/>
            <person name="Bobe J."/>
            <person name="Dillon D."/>
            <person name="Chandos A."/>
            <person name="von Hippel F."/>
            <person name="Guiguen Y."/>
        </authorList>
    </citation>
    <scope>NUCLEOTIDE SEQUENCE</scope>
    <source>
        <strain evidence="1">YG-Jan2019</strain>
    </source>
</reference>
<keyword evidence="2" id="KW-1185">Reference proteome</keyword>
<protein>
    <submittedName>
        <fullName evidence="1">Uncharacterized protein</fullName>
    </submittedName>
</protein>
<gene>
    <name evidence="1" type="ORF">DPEC_G00332220</name>
</gene>
<organism evidence="1 2">
    <name type="scientific">Dallia pectoralis</name>
    <name type="common">Alaska blackfish</name>
    <dbReference type="NCBI Taxonomy" id="75939"/>
    <lineage>
        <taxon>Eukaryota</taxon>
        <taxon>Metazoa</taxon>
        <taxon>Chordata</taxon>
        <taxon>Craniata</taxon>
        <taxon>Vertebrata</taxon>
        <taxon>Euteleostomi</taxon>
        <taxon>Actinopterygii</taxon>
        <taxon>Neopterygii</taxon>
        <taxon>Teleostei</taxon>
        <taxon>Protacanthopterygii</taxon>
        <taxon>Esociformes</taxon>
        <taxon>Umbridae</taxon>
        <taxon>Dallia</taxon>
    </lineage>
</organism>